<keyword evidence="5" id="KW-0418">Kinase</keyword>
<dbReference type="HAMAP" id="MF_00376">
    <property type="entry name" value="Dephospho_CoA_kinase"/>
    <property type="match status" value="1"/>
</dbReference>
<keyword evidence="3" id="KW-0067">ATP-binding</keyword>
<keyword evidence="4" id="KW-0472">Membrane</keyword>
<dbReference type="PANTHER" id="PTHR10695">
    <property type="entry name" value="DEPHOSPHO-COA KINASE-RELATED"/>
    <property type="match status" value="1"/>
</dbReference>
<dbReference type="InterPro" id="IPR001977">
    <property type="entry name" value="Depp_CoAkinase"/>
</dbReference>
<organism evidence="5 6">
    <name type="scientific">Synchytrium endobioticum</name>
    <dbReference type="NCBI Taxonomy" id="286115"/>
    <lineage>
        <taxon>Eukaryota</taxon>
        <taxon>Fungi</taxon>
        <taxon>Fungi incertae sedis</taxon>
        <taxon>Chytridiomycota</taxon>
        <taxon>Chytridiomycota incertae sedis</taxon>
        <taxon>Chytridiomycetes</taxon>
        <taxon>Synchytriales</taxon>
        <taxon>Synchytriaceae</taxon>
        <taxon>Synchytrium</taxon>
    </lineage>
</organism>
<keyword evidence="4" id="KW-1133">Transmembrane helix</keyword>
<dbReference type="Pfam" id="PF01121">
    <property type="entry name" value="CoaE"/>
    <property type="match status" value="1"/>
</dbReference>
<dbReference type="CDD" id="cd02022">
    <property type="entry name" value="DPCK"/>
    <property type="match status" value="1"/>
</dbReference>
<dbReference type="SUPFAM" id="SSF81901">
    <property type="entry name" value="HCP-like"/>
    <property type="match status" value="1"/>
</dbReference>
<dbReference type="Gene3D" id="3.40.50.300">
    <property type="entry name" value="P-loop containing nucleotide triphosphate hydrolases"/>
    <property type="match status" value="1"/>
</dbReference>
<accession>A0A507CJ27</accession>
<reference evidence="5 6" key="1">
    <citation type="journal article" date="2019" name="Sci. Rep.">
        <title>Comparative genomics of chytrid fungi reveal insights into the obligate biotrophic and pathogenic lifestyle of Synchytrium endobioticum.</title>
        <authorList>
            <person name="van de Vossenberg B.T.L.H."/>
            <person name="Warris S."/>
            <person name="Nguyen H.D.T."/>
            <person name="van Gent-Pelzer M.P.E."/>
            <person name="Joly D.L."/>
            <person name="van de Geest H.C."/>
            <person name="Bonants P.J.M."/>
            <person name="Smith D.S."/>
            <person name="Levesque C.A."/>
            <person name="van der Lee T.A.J."/>
        </authorList>
    </citation>
    <scope>NUCLEOTIDE SEQUENCE [LARGE SCALE GENOMIC DNA]</scope>
    <source>
        <strain evidence="5 6">LEV6574</strain>
    </source>
</reference>
<dbReference type="EMBL" id="QEAM01000640">
    <property type="protein sequence ID" value="TPX37775.1"/>
    <property type="molecule type" value="Genomic_DNA"/>
</dbReference>
<evidence type="ECO:0000256" key="1">
    <source>
        <dbReference type="ARBA" id="ARBA00009018"/>
    </source>
</evidence>
<protein>
    <submittedName>
        <fullName evidence="5">Dephospho-CoA kinase</fullName>
    </submittedName>
</protein>
<dbReference type="Pfam" id="PF08238">
    <property type="entry name" value="Sel1"/>
    <property type="match status" value="4"/>
</dbReference>
<comment type="similarity">
    <text evidence="1">Belongs to the CoaE family.</text>
</comment>
<dbReference type="VEuPathDB" id="FungiDB:SeMB42_g07806"/>
<dbReference type="FunFam" id="3.40.50.300:FF:000485">
    <property type="entry name" value="Dephospho-CoA kinase CAB5"/>
    <property type="match status" value="1"/>
</dbReference>
<dbReference type="GO" id="GO:0005524">
    <property type="term" value="F:ATP binding"/>
    <property type="evidence" value="ECO:0007669"/>
    <property type="project" value="UniProtKB-KW"/>
</dbReference>
<dbReference type="SMART" id="SM00671">
    <property type="entry name" value="SEL1"/>
    <property type="match status" value="3"/>
</dbReference>
<evidence type="ECO:0000256" key="3">
    <source>
        <dbReference type="ARBA" id="ARBA00022840"/>
    </source>
</evidence>
<keyword evidence="4" id="KW-0812">Transmembrane</keyword>
<dbReference type="GO" id="GO:0015937">
    <property type="term" value="P:coenzyme A biosynthetic process"/>
    <property type="evidence" value="ECO:0007669"/>
    <property type="project" value="InterPro"/>
</dbReference>
<dbReference type="GO" id="GO:0005737">
    <property type="term" value="C:cytoplasm"/>
    <property type="evidence" value="ECO:0007669"/>
    <property type="project" value="UniProtKB-ARBA"/>
</dbReference>
<dbReference type="InterPro" id="IPR027417">
    <property type="entry name" value="P-loop_NTPase"/>
</dbReference>
<dbReference type="NCBIfam" id="TIGR00152">
    <property type="entry name" value="dephospho-CoA kinase"/>
    <property type="match status" value="1"/>
</dbReference>
<feature type="transmembrane region" description="Helical" evidence="4">
    <location>
        <begin position="665"/>
        <end position="689"/>
    </location>
</feature>
<sequence>MAIRRLASLGLEAYGLVSKQIAALCGSSVHWFRGRIPPHQDPACMPSYHSPINTLPSTQYSCDEFQYNSIFDSISTGLRISQRKVHANLSDLMPADAEYELLRKDARVSAPPDILQSVVALAAKTTQDQFNILVKNINISPSDLSSLGSYMCNRRGASCPLGLKILRYASQSGHLHDLYSLATYLAAGNAEQMKEAKSMFEYQAKQGHLGAQFSLGLQLLHDNPTMAVEYLRKAANKGHVYACTTLGALFLIGAKVPQNSDLAKLYLTKAHEKGIVGATYNLSLLYGRKRTLNVEKYTKLCLEAADKGLAPAQHNAACLYFSPGNHEQRMQTLKSSAAYIKKIELWKALQYYKMAATQGFYMSQVNLAQIYLTGYEVGSEKVKADLTQAQYWIEAAEQQVGPDHPDIRVLKSHLLQTLKLVEVPPQQSDARLTTDDDETLIPILFWMIHHSTIPPLPLAPQPPIQTMLVIGLTGSIATGKTTVSKHLAGKHIPIVDADLIARQVVEPGQPALAQIVKTFGPDVLRPDKSLNRDKLGSIVFTQPDARKKLNAIIHPYIRIEMFRQGLWAFITGHRILVMDTPLLFESAIHKWVQLVVVVYCPEDIQKARLMKRDSALPEAAQQRIAAQMSIEEKRRRANIVIDNSGSVHDTRLQVDRVVARVTPSWFTTALAWITLVFPAAVGWVSLTVYKMLKR</sequence>
<keyword evidence="5" id="KW-0808">Transferase</keyword>
<gene>
    <name evidence="5" type="primary">CAB5</name>
    <name evidence="5" type="ORF">SeLEV6574_g07879</name>
</gene>
<dbReference type="PROSITE" id="PS51219">
    <property type="entry name" value="DPCK"/>
    <property type="match status" value="1"/>
</dbReference>
<dbReference type="AlphaFoldDB" id="A0A507CJ27"/>
<dbReference type="SUPFAM" id="SSF52540">
    <property type="entry name" value="P-loop containing nucleoside triphosphate hydrolases"/>
    <property type="match status" value="1"/>
</dbReference>
<dbReference type="PANTHER" id="PTHR10695:SF46">
    <property type="entry name" value="BIFUNCTIONAL COENZYME A SYNTHASE-RELATED"/>
    <property type="match status" value="1"/>
</dbReference>
<dbReference type="InterPro" id="IPR011990">
    <property type="entry name" value="TPR-like_helical_dom_sf"/>
</dbReference>
<dbReference type="OrthoDB" id="247245at2759"/>
<dbReference type="VEuPathDB" id="FungiDB:SeMB42_g07805"/>
<evidence type="ECO:0000313" key="6">
    <source>
        <dbReference type="Proteomes" id="UP000320475"/>
    </source>
</evidence>
<evidence type="ECO:0000256" key="2">
    <source>
        <dbReference type="ARBA" id="ARBA00022741"/>
    </source>
</evidence>
<comment type="caution">
    <text evidence="5">The sequence shown here is derived from an EMBL/GenBank/DDBJ whole genome shotgun (WGS) entry which is preliminary data.</text>
</comment>
<evidence type="ECO:0000256" key="4">
    <source>
        <dbReference type="SAM" id="Phobius"/>
    </source>
</evidence>
<dbReference type="InterPro" id="IPR006597">
    <property type="entry name" value="Sel1-like"/>
</dbReference>
<dbReference type="GO" id="GO:0004140">
    <property type="term" value="F:dephospho-CoA kinase activity"/>
    <property type="evidence" value="ECO:0007669"/>
    <property type="project" value="InterPro"/>
</dbReference>
<proteinExistence type="inferred from homology"/>
<evidence type="ECO:0000313" key="5">
    <source>
        <dbReference type="EMBL" id="TPX37775.1"/>
    </source>
</evidence>
<dbReference type="Proteomes" id="UP000320475">
    <property type="component" value="Unassembled WGS sequence"/>
</dbReference>
<dbReference type="Gene3D" id="1.25.40.10">
    <property type="entry name" value="Tetratricopeptide repeat domain"/>
    <property type="match status" value="2"/>
</dbReference>
<keyword evidence="2" id="KW-0547">Nucleotide-binding</keyword>
<name>A0A507CJ27_9FUNG</name>